<dbReference type="Proteomes" id="UP000240542">
    <property type="component" value="Unassembled WGS sequence"/>
</dbReference>
<proteinExistence type="predicted"/>
<protein>
    <recommendedName>
        <fullName evidence="3">Homeodomain-like domain-containing protein</fullName>
    </recommendedName>
</protein>
<evidence type="ECO:0000313" key="1">
    <source>
        <dbReference type="EMBL" id="PSK98364.1"/>
    </source>
</evidence>
<name>A0A2P8DMD4_9ACTN</name>
<accession>A0A2P8DMD4</accession>
<dbReference type="EMBL" id="PYGA01000005">
    <property type="protein sequence ID" value="PSK98364.1"/>
    <property type="molecule type" value="Genomic_DNA"/>
</dbReference>
<keyword evidence="2" id="KW-1185">Reference proteome</keyword>
<evidence type="ECO:0008006" key="3">
    <source>
        <dbReference type="Google" id="ProtNLM"/>
    </source>
</evidence>
<organism evidence="1 2">
    <name type="scientific">Murinocardiopsis flavida</name>
    <dbReference type="NCBI Taxonomy" id="645275"/>
    <lineage>
        <taxon>Bacteria</taxon>
        <taxon>Bacillati</taxon>
        <taxon>Actinomycetota</taxon>
        <taxon>Actinomycetes</taxon>
        <taxon>Streptosporangiales</taxon>
        <taxon>Nocardiopsidaceae</taxon>
        <taxon>Murinocardiopsis</taxon>
    </lineage>
</organism>
<dbReference type="AlphaFoldDB" id="A0A2P8DMD4"/>
<sequence>MDENPDAPSRTVESLRPRAIAMREQGFSNPEIRSALGLSG</sequence>
<dbReference type="RefSeq" id="WP_281260707.1">
    <property type="nucleotide sequence ID" value="NZ_PYGA01000005.1"/>
</dbReference>
<reference evidence="1 2" key="1">
    <citation type="submission" date="2018-03" db="EMBL/GenBank/DDBJ databases">
        <title>Genomic Encyclopedia of Archaeal and Bacterial Type Strains, Phase II (KMG-II): from individual species to whole genera.</title>
        <authorList>
            <person name="Goeker M."/>
        </authorList>
    </citation>
    <scope>NUCLEOTIDE SEQUENCE [LARGE SCALE GENOMIC DNA]</scope>
    <source>
        <strain evidence="1 2">DSM 45312</strain>
    </source>
</reference>
<comment type="caution">
    <text evidence="1">The sequence shown here is derived from an EMBL/GenBank/DDBJ whole genome shotgun (WGS) entry which is preliminary data.</text>
</comment>
<evidence type="ECO:0000313" key="2">
    <source>
        <dbReference type="Proteomes" id="UP000240542"/>
    </source>
</evidence>
<gene>
    <name evidence="1" type="ORF">CLV63_10536</name>
</gene>